<dbReference type="EMBL" id="AZFK01000018">
    <property type="protein sequence ID" value="KRL91647.1"/>
    <property type="molecule type" value="Genomic_DNA"/>
</dbReference>
<accession>A0A0R1UE01</accession>
<comment type="caution">
    <text evidence="1">The sequence shown here is derived from an EMBL/GenBank/DDBJ whole genome shotgun (WGS) entry which is preliminary data.</text>
</comment>
<evidence type="ECO:0000313" key="1">
    <source>
        <dbReference type="EMBL" id="KRL91647.1"/>
    </source>
</evidence>
<dbReference type="AlphaFoldDB" id="A0A0R1UE01"/>
<name>A0A0R1UE01_9LACO</name>
<evidence type="ECO:0000313" key="2">
    <source>
        <dbReference type="Proteomes" id="UP000050816"/>
    </source>
</evidence>
<proteinExistence type="predicted"/>
<reference evidence="1 2" key="1">
    <citation type="journal article" date="2015" name="Genome Announc.">
        <title>Expanding the biotechnology potential of lactobacilli through comparative genomics of 213 strains and associated genera.</title>
        <authorList>
            <person name="Sun Z."/>
            <person name="Harris H.M."/>
            <person name="McCann A."/>
            <person name="Guo C."/>
            <person name="Argimon S."/>
            <person name="Zhang W."/>
            <person name="Yang X."/>
            <person name="Jeffery I.B."/>
            <person name="Cooney J.C."/>
            <person name="Kagawa T.F."/>
            <person name="Liu W."/>
            <person name="Song Y."/>
            <person name="Salvetti E."/>
            <person name="Wrobel A."/>
            <person name="Rasinkangas P."/>
            <person name="Parkhill J."/>
            <person name="Rea M.C."/>
            <person name="O'Sullivan O."/>
            <person name="Ritari J."/>
            <person name="Douillard F.P."/>
            <person name="Paul Ross R."/>
            <person name="Yang R."/>
            <person name="Briner A.E."/>
            <person name="Felis G.E."/>
            <person name="de Vos W.M."/>
            <person name="Barrangou R."/>
            <person name="Klaenhammer T.R."/>
            <person name="Caufield P.W."/>
            <person name="Cui Y."/>
            <person name="Zhang H."/>
            <person name="O'Toole P.W."/>
        </authorList>
    </citation>
    <scope>NUCLEOTIDE SEQUENCE [LARGE SCALE GENOMIC DNA]</scope>
    <source>
        <strain evidence="1 2">DSM 15946</strain>
    </source>
</reference>
<dbReference type="Pfam" id="PF13479">
    <property type="entry name" value="AAA_24"/>
    <property type="match status" value="1"/>
</dbReference>
<sequence>MKILISGASGTGKTVMALSFPKSLVLDSEDGVGWYEGTDEGKNIVGVVDTQSYNTLDKVLTDMIKGRVDDEFETLVIDSETKVYENLKEALLKVEENRALRNKRNVLDANLSQRSWGQIGNKAKALQNLKIQLASKGINVVSVAQNKDIMEDLGNGTRVKVGDGADMQKKSEYDYDVVLQLVVENGKHYAIVKKDRTKTYKPDDKIENPSYENWAKAIASKQNQGATLEKDFIASTKESEMAYQQEVDGKLSFEERVKNYYMDLAADEREEFMAEVEKATGKKTFKGMDTATQKKVLELMA</sequence>
<protein>
    <submittedName>
        <fullName evidence="1">Uncharacterized protein</fullName>
    </submittedName>
</protein>
<dbReference type="Proteomes" id="UP000050816">
    <property type="component" value="Unassembled WGS sequence"/>
</dbReference>
<dbReference type="PATRIC" id="fig|1423760.3.peg.1122"/>
<organism evidence="1 2">
    <name type="scientific">Limosilactobacillus ingluviei DSM 15946</name>
    <dbReference type="NCBI Taxonomy" id="1423760"/>
    <lineage>
        <taxon>Bacteria</taxon>
        <taxon>Bacillati</taxon>
        <taxon>Bacillota</taxon>
        <taxon>Bacilli</taxon>
        <taxon>Lactobacillales</taxon>
        <taxon>Lactobacillaceae</taxon>
        <taxon>Limosilactobacillus</taxon>
    </lineage>
</organism>
<gene>
    <name evidence="1" type="ORF">FC43_GL001065</name>
</gene>